<accession>A0ACC3YZQ4</accession>
<dbReference type="EMBL" id="VUJX02000005">
    <property type="protein sequence ID" value="KAL0936782.1"/>
    <property type="molecule type" value="Genomic_DNA"/>
</dbReference>
<keyword evidence="2" id="KW-1185">Reference proteome</keyword>
<evidence type="ECO:0000313" key="1">
    <source>
        <dbReference type="EMBL" id="KAL0936782.1"/>
    </source>
</evidence>
<sequence length="247" mass="27117">MASTSTAPARADVTLRVATLQDVDALAAIADAAFQTDSHTQLKAVFNGAASFKDGMREGLKSWLASPKVDLIVAESCGNPVGWVGWARRGFAGDTDLPLSGPAEEPKAVTAHEADPLKPNTVKDLEQLTNASMQYWVCRLMPEGCRCRIVVSCVVHPDHQGRGIGSRLIRWGTDKVDQEGIFCWVQSSMSAVAAYQKYGFREVGRLEANLDVYAEGKEPGEEFEKITGSRETWGNYEWVYMRREAKS</sequence>
<proteinExistence type="predicted"/>
<gene>
    <name evidence="1" type="ORF">CTRU02_208998</name>
</gene>
<name>A0ACC3YZQ4_COLTU</name>
<reference evidence="1 2" key="1">
    <citation type="journal article" date="2020" name="Phytopathology">
        <title>Genome Sequence Resources of Colletotrichum truncatum, C. plurivorum, C. musicola, and C. sojae: Four Species Pathogenic to Soybean (Glycine max).</title>
        <authorList>
            <person name="Rogerio F."/>
            <person name="Boufleur T.R."/>
            <person name="Ciampi-Guillardi M."/>
            <person name="Sukno S.A."/>
            <person name="Thon M.R."/>
            <person name="Massola Junior N.S."/>
            <person name="Baroncelli R."/>
        </authorList>
    </citation>
    <scope>NUCLEOTIDE SEQUENCE [LARGE SCALE GENOMIC DNA]</scope>
    <source>
        <strain evidence="1 2">CMES1059</strain>
    </source>
</reference>
<organism evidence="1 2">
    <name type="scientific">Colletotrichum truncatum</name>
    <name type="common">Anthracnose fungus</name>
    <name type="synonym">Colletotrichum capsici</name>
    <dbReference type="NCBI Taxonomy" id="5467"/>
    <lineage>
        <taxon>Eukaryota</taxon>
        <taxon>Fungi</taxon>
        <taxon>Dikarya</taxon>
        <taxon>Ascomycota</taxon>
        <taxon>Pezizomycotina</taxon>
        <taxon>Sordariomycetes</taxon>
        <taxon>Hypocreomycetidae</taxon>
        <taxon>Glomerellales</taxon>
        <taxon>Glomerellaceae</taxon>
        <taxon>Colletotrichum</taxon>
        <taxon>Colletotrichum truncatum species complex</taxon>
    </lineage>
</organism>
<protein>
    <submittedName>
        <fullName evidence="1">GNAT family</fullName>
    </submittedName>
</protein>
<evidence type="ECO:0000313" key="2">
    <source>
        <dbReference type="Proteomes" id="UP000805649"/>
    </source>
</evidence>
<comment type="caution">
    <text evidence="1">The sequence shown here is derived from an EMBL/GenBank/DDBJ whole genome shotgun (WGS) entry which is preliminary data.</text>
</comment>
<dbReference type="Proteomes" id="UP000805649">
    <property type="component" value="Unassembled WGS sequence"/>
</dbReference>